<protein>
    <submittedName>
        <fullName evidence="6">CvpA family protein</fullName>
    </submittedName>
</protein>
<evidence type="ECO:0000256" key="5">
    <source>
        <dbReference type="SAM" id="Phobius"/>
    </source>
</evidence>
<comment type="caution">
    <text evidence="6">The sequence shown here is derived from an EMBL/GenBank/DDBJ whole genome shotgun (WGS) entry which is preliminary data.</text>
</comment>
<dbReference type="PANTHER" id="PTHR37306">
    <property type="entry name" value="COLICIN V PRODUCTION PROTEIN"/>
    <property type="match status" value="1"/>
</dbReference>
<keyword evidence="3 5" id="KW-1133">Transmembrane helix</keyword>
<evidence type="ECO:0000313" key="6">
    <source>
        <dbReference type="EMBL" id="MCU6763714.1"/>
    </source>
</evidence>
<dbReference type="Proteomes" id="UP001652442">
    <property type="component" value="Unassembled WGS sequence"/>
</dbReference>
<dbReference type="EMBL" id="JAOQJQ010000010">
    <property type="protein sequence ID" value="MCU6763714.1"/>
    <property type="molecule type" value="Genomic_DNA"/>
</dbReference>
<keyword evidence="4 5" id="KW-0472">Membrane</keyword>
<dbReference type="Pfam" id="PF02674">
    <property type="entry name" value="Colicin_V"/>
    <property type="match status" value="2"/>
</dbReference>
<proteinExistence type="predicted"/>
<dbReference type="RefSeq" id="WP_158426355.1">
    <property type="nucleotide sequence ID" value="NZ_JAOQJQ010000010.1"/>
</dbReference>
<reference evidence="6 7" key="1">
    <citation type="journal article" date="2021" name="ISME Commun">
        <title>Automated analysis of genomic sequences facilitates high-throughput and comprehensive description of bacteria.</title>
        <authorList>
            <person name="Hitch T.C.A."/>
        </authorList>
    </citation>
    <scope>NUCLEOTIDE SEQUENCE [LARGE SCALE GENOMIC DNA]</scope>
    <source>
        <strain evidence="6 7">Sanger_109</strain>
    </source>
</reference>
<sequence length="232" mass="25907">MNWLLVVVLIIIVFAMIRGFNRGFLRVLYSLVAIILLIVLVGYATPHVSQFLKENTKIYTSVSDKWADKIQNSMEGAVDSTAQGQQETLDEAGIHLPSILEDYIFGDGVQKAQRSIEETGFYQQAGNQMADIIVAILAFLLALFLAVIIVWIIGKATDVVNKIPIIKGINRFLGIFAGAFQGFIVVWLLFLFITMISGTEIGKVLVSSIEENSFLSILYNHNILLEIFSWIF</sequence>
<name>A0ABT2TNB0_9FIRM</name>
<feature type="transmembrane region" description="Helical" evidence="5">
    <location>
        <begin position="29"/>
        <end position="48"/>
    </location>
</feature>
<evidence type="ECO:0000256" key="4">
    <source>
        <dbReference type="ARBA" id="ARBA00023136"/>
    </source>
</evidence>
<comment type="subcellular location">
    <subcellularLocation>
        <location evidence="1">Membrane</location>
        <topology evidence="1">Multi-pass membrane protein</topology>
    </subcellularLocation>
</comment>
<feature type="transmembrane region" description="Helical" evidence="5">
    <location>
        <begin position="173"/>
        <end position="193"/>
    </location>
</feature>
<feature type="transmembrane region" description="Helical" evidence="5">
    <location>
        <begin position="132"/>
        <end position="153"/>
    </location>
</feature>
<evidence type="ECO:0000256" key="3">
    <source>
        <dbReference type="ARBA" id="ARBA00022989"/>
    </source>
</evidence>
<evidence type="ECO:0000256" key="1">
    <source>
        <dbReference type="ARBA" id="ARBA00004141"/>
    </source>
</evidence>
<keyword evidence="7" id="KW-1185">Reference proteome</keyword>
<evidence type="ECO:0000256" key="2">
    <source>
        <dbReference type="ARBA" id="ARBA00022692"/>
    </source>
</evidence>
<organism evidence="6 7">
    <name type="scientific">Brotonthovivens ammoniilytica</name>
    <dbReference type="NCBI Taxonomy" id="2981725"/>
    <lineage>
        <taxon>Bacteria</taxon>
        <taxon>Bacillati</taxon>
        <taxon>Bacillota</taxon>
        <taxon>Clostridia</taxon>
        <taxon>Lachnospirales</taxon>
        <taxon>Lachnospiraceae</taxon>
        <taxon>Brotonthovivens</taxon>
    </lineage>
</organism>
<evidence type="ECO:0000313" key="7">
    <source>
        <dbReference type="Proteomes" id="UP001652442"/>
    </source>
</evidence>
<gene>
    <name evidence="6" type="ORF">OCV88_15515</name>
</gene>
<keyword evidence="2 5" id="KW-0812">Transmembrane</keyword>
<accession>A0ABT2TNB0</accession>
<dbReference type="PANTHER" id="PTHR37306:SF1">
    <property type="entry name" value="COLICIN V PRODUCTION PROTEIN"/>
    <property type="match status" value="1"/>
</dbReference>
<dbReference type="InterPro" id="IPR003825">
    <property type="entry name" value="Colicin-V_CvpA"/>
</dbReference>